<feature type="transmembrane region" description="Helical" evidence="6">
    <location>
        <begin position="376"/>
        <end position="394"/>
    </location>
</feature>
<keyword evidence="5 6" id="KW-0472">Membrane</keyword>
<dbReference type="RefSeq" id="WP_386143666.1">
    <property type="nucleotide sequence ID" value="NZ_JBHMCG010000038.1"/>
</dbReference>
<evidence type="ECO:0000256" key="3">
    <source>
        <dbReference type="ARBA" id="ARBA00022692"/>
    </source>
</evidence>
<feature type="transmembrane region" description="Helical" evidence="6">
    <location>
        <begin position="312"/>
        <end position="336"/>
    </location>
</feature>
<comment type="subcellular location">
    <subcellularLocation>
        <location evidence="1">Cell membrane</location>
        <topology evidence="1">Multi-pass membrane protein</topology>
    </subcellularLocation>
</comment>
<keyword evidence="3 6" id="KW-0812">Transmembrane</keyword>
<dbReference type="InterPro" id="IPR036259">
    <property type="entry name" value="MFS_trans_sf"/>
</dbReference>
<feature type="transmembrane region" description="Helical" evidence="6">
    <location>
        <begin position="43"/>
        <end position="63"/>
    </location>
</feature>
<keyword evidence="4 6" id="KW-1133">Transmembrane helix</keyword>
<feature type="transmembrane region" description="Helical" evidence="6">
    <location>
        <begin position="255"/>
        <end position="279"/>
    </location>
</feature>
<gene>
    <name evidence="8" type="ORF">ACFFTL_08565</name>
</gene>
<dbReference type="InterPro" id="IPR020846">
    <property type="entry name" value="MFS_dom"/>
</dbReference>
<evidence type="ECO:0000313" key="9">
    <source>
        <dbReference type="Proteomes" id="UP001589710"/>
    </source>
</evidence>
<feature type="transmembrane region" description="Helical" evidence="6">
    <location>
        <begin position="220"/>
        <end position="243"/>
    </location>
</feature>
<feature type="transmembrane region" description="Helical" evidence="6">
    <location>
        <begin position="348"/>
        <end position="370"/>
    </location>
</feature>
<dbReference type="Gene3D" id="1.20.1250.20">
    <property type="entry name" value="MFS general substrate transporter like domains"/>
    <property type="match status" value="1"/>
</dbReference>
<dbReference type="PANTHER" id="PTHR23513">
    <property type="entry name" value="INTEGRAL MEMBRANE EFFLUX PROTEIN-RELATED"/>
    <property type="match status" value="1"/>
</dbReference>
<evidence type="ECO:0000313" key="8">
    <source>
        <dbReference type="EMBL" id="MFB9572375.1"/>
    </source>
</evidence>
<protein>
    <submittedName>
        <fullName evidence="8">MFS transporter</fullName>
    </submittedName>
</protein>
<proteinExistence type="predicted"/>
<reference evidence="8 9" key="1">
    <citation type="submission" date="2024-09" db="EMBL/GenBank/DDBJ databases">
        <authorList>
            <person name="Sun Q."/>
            <person name="Mori K."/>
        </authorList>
    </citation>
    <scope>NUCLEOTIDE SEQUENCE [LARGE SCALE GENOMIC DNA]</scope>
    <source>
        <strain evidence="8 9">JCM 3331</strain>
    </source>
</reference>
<dbReference type="PROSITE" id="PS50850">
    <property type="entry name" value="MFS"/>
    <property type="match status" value="1"/>
</dbReference>
<dbReference type="Proteomes" id="UP001589710">
    <property type="component" value="Unassembled WGS sequence"/>
</dbReference>
<dbReference type="PANTHER" id="PTHR23513:SF11">
    <property type="entry name" value="STAPHYLOFERRIN A TRANSPORTER"/>
    <property type="match status" value="1"/>
</dbReference>
<dbReference type="InterPro" id="IPR011701">
    <property type="entry name" value="MFS"/>
</dbReference>
<dbReference type="Pfam" id="PF07690">
    <property type="entry name" value="MFS_1"/>
    <property type="match status" value="1"/>
</dbReference>
<organism evidence="8 9">
    <name type="scientific">Streptomyces yanii</name>
    <dbReference type="NCBI Taxonomy" id="78510"/>
    <lineage>
        <taxon>Bacteria</taxon>
        <taxon>Bacillati</taxon>
        <taxon>Actinomycetota</taxon>
        <taxon>Actinomycetes</taxon>
        <taxon>Kitasatosporales</taxon>
        <taxon>Streptomycetaceae</taxon>
        <taxon>Streptomyces</taxon>
    </lineage>
</organism>
<evidence type="ECO:0000259" key="7">
    <source>
        <dbReference type="PROSITE" id="PS50850"/>
    </source>
</evidence>
<evidence type="ECO:0000256" key="1">
    <source>
        <dbReference type="ARBA" id="ARBA00004651"/>
    </source>
</evidence>
<evidence type="ECO:0000256" key="4">
    <source>
        <dbReference type="ARBA" id="ARBA00022989"/>
    </source>
</evidence>
<feature type="transmembrane region" description="Helical" evidence="6">
    <location>
        <begin position="142"/>
        <end position="162"/>
    </location>
</feature>
<comment type="caution">
    <text evidence="8">The sequence shown here is derived from an EMBL/GenBank/DDBJ whole genome shotgun (WGS) entry which is preliminary data.</text>
</comment>
<dbReference type="SUPFAM" id="SSF103473">
    <property type="entry name" value="MFS general substrate transporter"/>
    <property type="match status" value="1"/>
</dbReference>
<evidence type="ECO:0000256" key="2">
    <source>
        <dbReference type="ARBA" id="ARBA00022475"/>
    </source>
</evidence>
<sequence length="403" mass="41489">MARRALGAVLAAEAVSVAGNRIALIAIPWFVLETTGDPARAGLSGVAYFVPVVLAGIFGGPLVDRMGFIRSSVHADLASGVTVAAIPVLYMLGHLPFWLLLVLTFAGSMLDVPGTTARRSLVPDLAEAGGMRLERAMSAHETVMRVAQLTGGLLGGVLVAALGPVLVLYMDAASFLVSALVVGLTVPRASPRKAPHLSKGTSRYFAELTEGLRFIRADTLLPRILAVFMFANMADNALFTVLLPTLAKQVLDNPLALGLSVAAFGAGALAGAVLFGAIGHRFPRHVILTGALLISGAPKFFVIAAMPGTPTLVVTMALAGIAAGPVNPLLTAVQFSRIPSELRGRVSGAIMAAVMAAVPVGIFGAGLLVAMTSLTTALLVIAAGYLLVSLYPALHPAWRAATP</sequence>
<accession>A0ABV5R3F1</accession>
<name>A0ABV5R3F1_9ACTN</name>
<feature type="domain" description="Major facilitator superfamily (MFS) profile" evidence="7">
    <location>
        <begin position="221"/>
        <end position="403"/>
    </location>
</feature>
<evidence type="ECO:0000256" key="6">
    <source>
        <dbReference type="SAM" id="Phobius"/>
    </source>
</evidence>
<feature type="transmembrane region" description="Helical" evidence="6">
    <location>
        <begin position="286"/>
        <end position="306"/>
    </location>
</feature>
<keyword evidence="2" id="KW-1003">Cell membrane</keyword>
<keyword evidence="9" id="KW-1185">Reference proteome</keyword>
<evidence type="ECO:0000256" key="5">
    <source>
        <dbReference type="ARBA" id="ARBA00023136"/>
    </source>
</evidence>
<dbReference type="CDD" id="cd06173">
    <property type="entry name" value="MFS_MefA_like"/>
    <property type="match status" value="1"/>
</dbReference>
<dbReference type="EMBL" id="JBHMCG010000038">
    <property type="protein sequence ID" value="MFB9572375.1"/>
    <property type="molecule type" value="Genomic_DNA"/>
</dbReference>